<sequence>MLDAARRARAAGFTHLEAFTPYPVEGLAEAIGMTADRMPLLALLGGLTGGLGGFLLQWYAAVIDYPLNIGGRPAGSWQMFVPVTFSLTILGAALTTVIGMLVANRLPRLRHPLFDAPDFEQASRHRFFLCIRPEAAQATAAFRMLATTAPLRVSEVPQ</sequence>
<protein>
    <submittedName>
        <fullName evidence="2">Quinol:cytochrome c oxidoreductase membrane protein</fullName>
    </submittedName>
</protein>
<feature type="transmembrane region" description="Helical" evidence="1">
    <location>
        <begin position="80"/>
        <end position="103"/>
    </location>
</feature>
<keyword evidence="1" id="KW-1133">Transmembrane helix</keyword>
<name>Q46SV3_CUPPJ</name>
<evidence type="ECO:0000313" key="2">
    <source>
        <dbReference type="EMBL" id="AAZ63781.1"/>
    </source>
</evidence>
<dbReference type="InterPro" id="IPR021776">
    <property type="entry name" value="ActD"/>
</dbReference>
<keyword evidence="1" id="KW-0472">Membrane</keyword>
<organism evidence="2">
    <name type="scientific">Cupriavidus pinatubonensis (strain JMP 134 / LMG 1197)</name>
    <name type="common">Cupriavidus necator (strain JMP 134)</name>
    <dbReference type="NCBI Taxonomy" id="264198"/>
    <lineage>
        <taxon>Bacteria</taxon>
        <taxon>Pseudomonadati</taxon>
        <taxon>Pseudomonadota</taxon>
        <taxon>Betaproteobacteria</taxon>
        <taxon>Burkholderiales</taxon>
        <taxon>Burkholderiaceae</taxon>
        <taxon>Cupriavidus</taxon>
    </lineage>
</organism>
<dbReference type="HOGENOM" id="CLU_094965_0_0_4"/>
<dbReference type="Pfam" id="PF11821">
    <property type="entry name" value="ActD"/>
    <property type="match status" value="1"/>
</dbReference>
<dbReference type="AlphaFoldDB" id="Q46SV3"/>
<dbReference type="KEGG" id="reu:Reut_B4430"/>
<gene>
    <name evidence="2" type="ordered locus">Reut_B4430</name>
</gene>
<evidence type="ECO:0000256" key="1">
    <source>
        <dbReference type="SAM" id="Phobius"/>
    </source>
</evidence>
<dbReference type="PANTHER" id="PTHR40394">
    <property type="entry name" value="LIPOPROTEIN-RELATED"/>
    <property type="match status" value="1"/>
</dbReference>
<dbReference type="STRING" id="264198.Reut_B4430"/>
<feature type="transmembrane region" description="Helical" evidence="1">
    <location>
        <begin position="40"/>
        <end position="60"/>
    </location>
</feature>
<accession>Q46SV3</accession>
<dbReference type="PANTHER" id="PTHR40394:SF2">
    <property type="entry name" value="QUINOL:CYTOCHROME C OXIDOREDUCTASE MEMBRANE PROTEIN"/>
    <property type="match status" value="1"/>
</dbReference>
<keyword evidence="1" id="KW-0812">Transmembrane</keyword>
<dbReference type="eggNOG" id="COG2010">
    <property type="taxonomic scope" value="Bacteria"/>
</dbReference>
<reference evidence="2" key="1">
    <citation type="submission" date="2005-08" db="EMBL/GenBank/DDBJ databases">
        <title>Complete sequence of chromosome 2 of Ralstonia eutropha JMP134.</title>
        <authorList>
            <person name="Copeland A."/>
            <person name="Lucas S."/>
            <person name="Lapidus A."/>
            <person name="Barry K."/>
            <person name="Detter J.C."/>
            <person name="Glavina T."/>
            <person name="Hammon N."/>
            <person name="Israni S."/>
            <person name="Pitluck S."/>
            <person name="Goltsman E."/>
            <person name="Martinez M."/>
            <person name="Schmutz J."/>
            <person name="Larimer F."/>
            <person name="Land M."/>
            <person name="Lykidis A."/>
            <person name="Richardson P."/>
        </authorList>
    </citation>
    <scope>NUCLEOTIDE SEQUENCE [LARGE SCALE GENOMIC DNA]</scope>
    <source>
        <strain evidence="2">JMP134</strain>
    </source>
</reference>
<proteinExistence type="predicted"/>
<dbReference type="EMBL" id="CP000091">
    <property type="protein sequence ID" value="AAZ63781.1"/>
    <property type="molecule type" value="Genomic_DNA"/>
</dbReference>